<comment type="caution">
    <text evidence="5">The sequence shown here is derived from an EMBL/GenBank/DDBJ whole genome shotgun (WGS) entry which is preliminary data.</text>
</comment>
<dbReference type="Gene3D" id="2.30.30.40">
    <property type="entry name" value="SH3 Domains"/>
    <property type="match status" value="1"/>
</dbReference>
<evidence type="ECO:0000313" key="6">
    <source>
        <dbReference type="Proteomes" id="UP001163046"/>
    </source>
</evidence>
<dbReference type="SUPFAM" id="SSF50044">
    <property type="entry name" value="SH3-domain"/>
    <property type="match status" value="1"/>
</dbReference>
<dbReference type="Pfam" id="PF07653">
    <property type="entry name" value="SH3_2"/>
    <property type="match status" value="1"/>
</dbReference>
<sequence>MLHKTSEEQATIVGHCEDSFNFYSSQLLVTSDFKGESPHKLNCKKGEVILLISKTFSTDEKSGSVLAGELWLGEKKNGTIGLFPSASTVDLVGVEDVSWETLSQAIQEKPTDSSPETEPEKDATVPPEIQARGIEAERAFQRALKKGKLVKNEKFTSEFADDIARLVVGELRSGDEEKKPETSLEAEAVQTDVTQGSPAPQGDQASPADLSMMDIPDSSPDLPPTDGGIPDLPEDPEFHIEIDTSGAVPEDVKSLVAKYLQSQAGEQQSSDRETVVTIWDFAGQHLYYASHPVFLSLRAIYVLVYNMSKELSAKMEPCVRQGVHDFIPHSSGDETNLDSILSWLVSVHNLSAEVRDKEKERDEEQPYLRPPVIIVGTHVDNPFEDPKRMETQIKKSLSGRPTSSMYDGHFTG</sequence>
<accession>A0A9X0CNH6</accession>
<dbReference type="InterPro" id="IPR027417">
    <property type="entry name" value="P-loop_NTPase"/>
</dbReference>
<name>A0A9X0CNH6_9CNID</name>
<reference evidence="5" key="1">
    <citation type="submission" date="2023-01" db="EMBL/GenBank/DDBJ databases">
        <title>Genome assembly of the deep-sea coral Lophelia pertusa.</title>
        <authorList>
            <person name="Herrera S."/>
            <person name="Cordes E."/>
        </authorList>
    </citation>
    <scope>NUCLEOTIDE SEQUENCE</scope>
    <source>
        <strain evidence="5">USNM1676648</strain>
        <tissue evidence="5">Polyp</tissue>
    </source>
</reference>
<evidence type="ECO:0000259" key="4">
    <source>
        <dbReference type="PROSITE" id="PS50002"/>
    </source>
</evidence>
<evidence type="ECO:0000256" key="3">
    <source>
        <dbReference type="SAM" id="MobiDB-lite"/>
    </source>
</evidence>
<proteinExistence type="predicted"/>
<gene>
    <name evidence="5" type="ORF">OS493_033588</name>
</gene>
<dbReference type="PANTHER" id="PTHR47508:SF1">
    <property type="entry name" value="NON-SPECIFIC SERINE_THREONINE PROTEIN KINASE"/>
    <property type="match status" value="1"/>
</dbReference>
<keyword evidence="6" id="KW-1185">Reference proteome</keyword>
<keyword evidence="1 2" id="KW-0728">SH3 domain</keyword>
<dbReference type="OrthoDB" id="6078042at2759"/>
<evidence type="ECO:0000313" key="5">
    <source>
        <dbReference type="EMBL" id="KAJ7370242.1"/>
    </source>
</evidence>
<dbReference type="EMBL" id="MU826870">
    <property type="protein sequence ID" value="KAJ7370242.1"/>
    <property type="molecule type" value="Genomic_DNA"/>
</dbReference>
<organism evidence="5 6">
    <name type="scientific">Desmophyllum pertusum</name>
    <dbReference type="NCBI Taxonomy" id="174260"/>
    <lineage>
        <taxon>Eukaryota</taxon>
        <taxon>Metazoa</taxon>
        <taxon>Cnidaria</taxon>
        <taxon>Anthozoa</taxon>
        <taxon>Hexacorallia</taxon>
        <taxon>Scleractinia</taxon>
        <taxon>Caryophylliina</taxon>
        <taxon>Caryophylliidae</taxon>
        <taxon>Desmophyllum</taxon>
    </lineage>
</organism>
<dbReference type="PROSITE" id="PS50002">
    <property type="entry name" value="SH3"/>
    <property type="match status" value="1"/>
</dbReference>
<feature type="compositionally biased region" description="Polar residues" evidence="3">
    <location>
        <begin position="105"/>
        <end position="116"/>
    </location>
</feature>
<dbReference type="SUPFAM" id="SSF52540">
    <property type="entry name" value="P-loop containing nucleoside triphosphate hydrolases"/>
    <property type="match status" value="1"/>
</dbReference>
<dbReference type="Pfam" id="PF08477">
    <property type="entry name" value="Roc"/>
    <property type="match status" value="1"/>
</dbReference>
<feature type="region of interest" description="Disordered" evidence="3">
    <location>
        <begin position="105"/>
        <end position="128"/>
    </location>
</feature>
<evidence type="ECO:0000256" key="1">
    <source>
        <dbReference type="ARBA" id="ARBA00022443"/>
    </source>
</evidence>
<dbReference type="InterPro" id="IPR036028">
    <property type="entry name" value="SH3-like_dom_sf"/>
</dbReference>
<feature type="compositionally biased region" description="Basic and acidic residues" evidence="3">
    <location>
        <begin position="173"/>
        <end position="182"/>
    </location>
</feature>
<dbReference type="AlphaFoldDB" id="A0A9X0CNH6"/>
<dbReference type="Gene3D" id="3.40.50.300">
    <property type="entry name" value="P-loop containing nucleotide triphosphate hydrolases"/>
    <property type="match status" value="1"/>
</dbReference>
<dbReference type="CDD" id="cd00174">
    <property type="entry name" value="SH3"/>
    <property type="match status" value="1"/>
</dbReference>
<feature type="domain" description="SH3" evidence="4">
    <location>
        <begin position="22"/>
        <end position="93"/>
    </location>
</feature>
<evidence type="ECO:0000256" key="2">
    <source>
        <dbReference type="PROSITE-ProRule" id="PRU00192"/>
    </source>
</evidence>
<dbReference type="InterPro" id="IPR001452">
    <property type="entry name" value="SH3_domain"/>
</dbReference>
<dbReference type="Proteomes" id="UP001163046">
    <property type="component" value="Unassembled WGS sequence"/>
</dbReference>
<feature type="region of interest" description="Disordered" evidence="3">
    <location>
        <begin position="173"/>
        <end position="227"/>
    </location>
</feature>
<dbReference type="PANTHER" id="PTHR47508">
    <property type="entry name" value="SAM DOMAIN-CONTAINING PROTEIN-RELATED"/>
    <property type="match status" value="1"/>
</dbReference>
<dbReference type="Gene3D" id="3.30.70.1390">
    <property type="entry name" value="ROC domain from the Parkinson's disease-associated leucine-rich repeat kinase 2"/>
    <property type="match status" value="1"/>
</dbReference>
<protein>
    <recommendedName>
        <fullName evidence="4">SH3 domain-containing protein</fullName>
    </recommendedName>
</protein>